<dbReference type="PANTHER" id="PTHR46558">
    <property type="entry name" value="TRACRIPTIONAL REGULATORY PROTEIN-RELATED-RELATED"/>
    <property type="match status" value="1"/>
</dbReference>
<dbReference type="InterPro" id="IPR001387">
    <property type="entry name" value="Cro/C1-type_HTH"/>
</dbReference>
<gene>
    <name evidence="3" type="ORF">C4N26_03430</name>
</gene>
<proteinExistence type="predicted"/>
<evidence type="ECO:0000259" key="2">
    <source>
        <dbReference type="PROSITE" id="PS50943"/>
    </source>
</evidence>
<dbReference type="EMBL" id="PRLB01000002">
    <property type="protein sequence ID" value="RAW55022.1"/>
    <property type="molecule type" value="Genomic_DNA"/>
</dbReference>
<dbReference type="PANTHER" id="PTHR46558:SF11">
    <property type="entry name" value="HTH-TYPE TRANSCRIPTIONAL REGULATOR XRE"/>
    <property type="match status" value="1"/>
</dbReference>
<dbReference type="RefSeq" id="WP_158400338.1">
    <property type="nucleotide sequence ID" value="NZ_DAWCSY010000004.1"/>
</dbReference>
<dbReference type="SMART" id="SM00530">
    <property type="entry name" value="HTH_XRE"/>
    <property type="match status" value="1"/>
</dbReference>
<keyword evidence="1" id="KW-0238">DNA-binding</keyword>
<sequence length="78" mass="8970">MLYTERIKALRSDHDLNQTQVARAIHVAQTTYSDYEKGKVRIPVECLIQLAKFYDVDMNYITGVSDTLRPFPKPPVSL</sequence>
<dbReference type="PROSITE" id="PS50943">
    <property type="entry name" value="HTH_CROC1"/>
    <property type="match status" value="1"/>
</dbReference>
<name>A0A329TZM8_9FIRM</name>
<accession>A0A329TZM8</accession>
<dbReference type="AlphaFoldDB" id="A0A329TZM8"/>
<feature type="domain" description="HTH cro/C1-type" evidence="2">
    <location>
        <begin position="7"/>
        <end position="61"/>
    </location>
</feature>
<dbReference type="GO" id="GO:0003677">
    <property type="term" value="F:DNA binding"/>
    <property type="evidence" value="ECO:0007669"/>
    <property type="project" value="UniProtKB-KW"/>
</dbReference>
<dbReference type="SUPFAM" id="SSF47413">
    <property type="entry name" value="lambda repressor-like DNA-binding domains"/>
    <property type="match status" value="1"/>
</dbReference>
<evidence type="ECO:0000313" key="3">
    <source>
        <dbReference type="EMBL" id="RAW55022.1"/>
    </source>
</evidence>
<dbReference type="Pfam" id="PF01381">
    <property type="entry name" value="HTH_3"/>
    <property type="match status" value="1"/>
</dbReference>
<protein>
    <submittedName>
        <fullName evidence="3">Transcriptional regulator</fullName>
    </submittedName>
</protein>
<dbReference type="CDD" id="cd00093">
    <property type="entry name" value="HTH_XRE"/>
    <property type="match status" value="1"/>
</dbReference>
<evidence type="ECO:0000313" key="4">
    <source>
        <dbReference type="Proteomes" id="UP000251144"/>
    </source>
</evidence>
<evidence type="ECO:0000256" key="1">
    <source>
        <dbReference type="ARBA" id="ARBA00023125"/>
    </source>
</evidence>
<dbReference type="OrthoDB" id="2064916at2"/>
<dbReference type="Proteomes" id="UP000251144">
    <property type="component" value="Unassembled WGS sequence"/>
</dbReference>
<comment type="caution">
    <text evidence="3">The sequence shown here is derived from an EMBL/GenBank/DDBJ whole genome shotgun (WGS) entry which is preliminary data.</text>
</comment>
<reference evidence="3 4" key="1">
    <citation type="submission" date="2018-02" db="EMBL/GenBank/DDBJ databases">
        <title>Complete genome sequencing of Faecalibacterium prausnitzii strains isolated from the human gut.</title>
        <authorList>
            <person name="Fitzgerald B.C."/>
            <person name="Shkoporov A.N."/>
            <person name="Ross P.R."/>
            <person name="Hill C."/>
        </authorList>
    </citation>
    <scope>NUCLEOTIDE SEQUENCE [LARGE SCALE GENOMIC DNA]</scope>
    <source>
        <strain evidence="3 4">APC942/32-1</strain>
    </source>
</reference>
<dbReference type="Gene3D" id="1.10.260.40">
    <property type="entry name" value="lambda repressor-like DNA-binding domains"/>
    <property type="match status" value="1"/>
</dbReference>
<dbReference type="InterPro" id="IPR010982">
    <property type="entry name" value="Lambda_DNA-bd_dom_sf"/>
</dbReference>
<organism evidence="3 4">
    <name type="scientific">Faecalibacterium prausnitzii</name>
    <dbReference type="NCBI Taxonomy" id="853"/>
    <lineage>
        <taxon>Bacteria</taxon>
        <taxon>Bacillati</taxon>
        <taxon>Bacillota</taxon>
        <taxon>Clostridia</taxon>
        <taxon>Eubacteriales</taxon>
        <taxon>Oscillospiraceae</taxon>
        <taxon>Faecalibacterium</taxon>
    </lineage>
</organism>